<evidence type="ECO:0000256" key="2">
    <source>
        <dbReference type="ARBA" id="ARBA00007422"/>
    </source>
</evidence>
<dbReference type="EMBL" id="PQVH01000012">
    <property type="protein sequence ID" value="TFW70518.1"/>
    <property type="molecule type" value="Genomic_DNA"/>
</dbReference>
<dbReference type="UniPathway" id="UPA00109">
    <property type="reaction ID" value="UER00189"/>
</dbReference>
<dbReference type="InterPro" id="IPR013785">
    <property type="entry name" value="Aldolase_TIM"/>
</dbReference>
<organism evidence="9 10">
    <name type="scientific">Methylotenera oryzisoli</name>
    <dbReference type="NCBI Taxonomy" id="2080758"/>
    <lineage>
        <taxon>Bacteria</taxon>
        <taxon>Pseudomonadati</taxon>
        <taxon>Pseudomonadota</taxon>
        <taxon>Betaproteobacteria</taxon>
        <taxon>Nitrosomonadales</taxon>
        <taxon>Methylophilaceae</taxon>
        <taxon>Methylotenera</taxon>
    </lineage>
</organism>
<dbReference type="PANTHER" id="PTHR21139">
    <property type="entry name" value="TRIOSEPHOSPHATE ISOMERASE"/>
    <property type="match status" value="1"/>
</dbReference>
<sequence>MNARRNLVVGNWKLHGTLAGNHGLLLQLITNLKGLNAIDFAVCLPYVYLFQAQQLLAGSNILWGSQNVSQYDEGAYTSCISAAMIAEFGCRFVILAHSERRMLRLEGHEVTAQRLLRALEGGLTPIYCVGEAQAERDAGIAEDAVKKQVLNMLHSLDDDAFVRAKQCNMVVAYEPVWAIGTGQHASPQQAQSMHAYIRQLIATRDPAFAQRVRIIYGGSLSADNAYAMLEMPDIDGALLGRSALVAESFTEICRIANSLALEAHQQST</sequence>
<keyword evidence="4 7" id="KW-0963">Cytoplasm</keyword>
<dbReference type="InterPro" id="IPR022896">
    <property type="entry name" value="TrioseP_Isoase_bac/euk"/>
</dbReference>
<evidence type="ECO:0000256" key="7">
    <source>
        <dbReference type="HAMAP-Rule" id="MF_00147"/>
    </source>
</evidence>
<evidence type="ECO:0000256" key="1">
    <source>
        <dbReference type="ARBA" id="ARBA00004939"/>
    </source>
</evidence>
<dbReference type="PROSITE" id="PS51440">
    <property type="entry name" value="TIM_2"/>
    <property type="match status" value="1"/>
</dbReference>
<dbReference type="PROSITE" id="PS00171">
    <property type="entry name" value="TIM_1"/>
    <property type="match status" value="1"/>
</dbReference>
<dbReference type="EC" id="5.3.1.1" evidence="7 8"/>
<keyword evidence="3 7" id="KW-0312">Gluconeogenesis</keyword>
<feature type="active site" description="Proton acceptor" evidence="7">
    <location>
        <position position="174"/>
    </location>
</feature>
<dbReference type="HAMAP" id="MF_00147_B">
    <property type="entry name" value="TIM_B"/>
    <property type="match status" value="1"/>
</dbReference>
<comment type="similarity">
    <text evidence="2 7 8">Belongs to the triosephosphate isomerase family.</text>
</comment>
<comment type="caution">
    <text evidence="7">Lacks conserved residue(s) required for the propagation of feature annotation.</text>
</comment>
<dbReference type="GO" id="GO:0004807">
    <property type="term" value="F:triose-phosphate isomerase activity"/>
    <property type="evidence" value="ECO:0007669"/>
    <property type="project" value="UniProtKB-UniRule"/>
</dbReference>
<comment type="pathway">
    <text evidence="1">Carbohydrate metabolism; erythritol degradation.</text>
</comment>
<comment type="function">
    <text evidence="7">Involved in the gluconeogenesis. Catalyzes stereospecifically the conversion of dihydroxyacetone phosphate (DHAP) to D-glyceraldehyde-3-phosphate (G3P).</text>
</comment>
<keyword evidence="10" id="KW-1185">Reference proteome</keyword>
<comment type="pathway">
    <text evidence="7 8">Carbohydrate degradation; glycolysis; D-glyceraldehyde 3-phosphate from glycerone phosphate: step 1/1.</text>
</comment>
<comment type="pathway">
    <text evidence="7 8">Carbohydrate biosynthesis; gluconeogenesis.</text>
</comment>
<gene>
    <name evidence="7" type="primary">tpiA</name>
    <name evidence="9" type="ORF">C3Y98_09340</name>
</gene>
<feature type="binding site" evidence="7">
    <location>
        <position position="180"/>
    </location>
    <ligand>
        <name>substrate</name>
    </ligand>
</feature>
<keyword evidence="6 7" id="KW-0413">Isomerase</keyword>
<name>A0A4Y9VQH0_9PROT</name>
<dbReference type="SUPFAM" id="SSF51351">
    <property type="entry name" value="Triosephosphate isomerase (TIM)"/>
    <property type="match status" value="1"/>
</dbReference>
<reference evidence="9 10" key="1">
    <citation type="submission" date="2018-02" db="EMBL/GenBank/DDBJ databases">
        <title>A novel lanthanide dependent methylotroph, Methylotenera sp. La3113.</title>
        <authorList>
            <person name="Lv H."/>
            <person name="Tani A."/>
        </authorList>
    </citation>
    <scope>NUCLEOTIDE SEQUENCE [LARGE SCALE GENOMIC DNA]</scope>
    <source>
        <strain evidence="9 10">La3113</strain>
    </source>
</reference>
<dbReference type="Proteomes" id="UP000297706">
    <property type="component" value="Unassembled WGS sequence"/>
</dbReference>
<dbReference type="PANTHER" id="PTHR21139:SF42">
    <property type="entry name" value="TRIOSEPHOSPHATE ISOMERASE"/>
    <property type="match status" value="1"/>
</dbReference>
<evidence type="ECO:0000256" key="5">
    <source>
        <dbReference type="ARBA" id="ARBA00023152"/>
    </source>
</evidence>
<evidence type="ECO:0000256" key="8">
    <source>
        <dbReference type="RuleBase" id="RU363013"/>
    </source>
</evidence>
<feature type="binding site" evidence="7">
    <location>
        <position position="219"/>
    </location>
    <ligand>
        <name>substrate</name>
    </ligand>
</feature>
<comment type="subunit">
    <text evidence="7 8">Homodimer.</text>
</comment>
<feature type="active site" description="Electrophile" evidence="7">
    <location>
        <position position="97"/>
    </location>
</feature>
<dbReference type="NCBIfam" id="TIGR00419">
    <property type="entry name" value="tim"/>
    <property type="match status" value="1"/>
</dbReference>
<comment type="caution">
    <text evidence="9">The sequence shown here is derived from an EMBL/GenBank/DDBJ whole genome shotgun (WGS) entry which is preliminary data.</text>
</comment>
<dbReference type="Gene3D" id="3.20.20.70">
    <property type="entry name" value="Aldolase class I"/>
    <property type="match status" value="1"/>
</dbReference>
<evidence type="ECO:0000256" key="3">
    <source>
        <dbReference type="ARBA" id="ARBA00022432"/>
    </source>
</evidence>
<dbReference type="GO" id="GO:0006094">
    <property type="term" value="P:gluconeogenesis"/>
    <property type="evidence" value="ECO:0007669"/>
    <property type="project" value="UniProtKB-UniRule"/>
</dbReference>
<dbReference type="OrthoDB" id="9809429at2"/>
<dbReference type="GO" id="GO:0019563">
    <property type="term" value="P:glycerol catabolic process"/>
    <property type="evidence" value="ECO:0007669"/>
    <property type="project" value="TreeGrafter"/>
</dbReference>
<dbReference type="InterPro" id="IPR000652">
    <property type="entry name" value="Triosephosphate_isomerase"/>
</dbReference>
<dbReference type="GO" id="GO:0046166">
    <property type="term" value="P:glyceraldehyde-3-phosphate biosynthetic process"/>
    <property type="evidence" value="ECO:0007669"/>
    <property type="project" value="TreeGrafter"/>
</dbReference>
<evidence type="ECO:0000256" key="4">
    <source>
        <dbReference type="ARBA" id="ARBA00022490"/>
    </source>
</evidence>
<dbReference type="GO" id="GO:0006096">
    <property type="term" value="P:glycolytic process"/>
    <property type="evidence" value="ECO:0007669"/>
    <property type="project" value="UniProtKB-UniRule"/>
</dbReference>
<dbReference type="RefSeq" id="WP_135278323.1">
    <property type="nucleotide sequence ID" value="NZ_PQVH01000012.1"/>
</dbReference>
<evidence type="ECO:0000313" key="9">
    <source>
        <dbReference type="EMBL" id="TFW70518.1"/>
    </source>
</evidence>
<evidence type="ECO:0000313" key="10">
    <source>
        <dbReference type="Proteomes" id="UP000297706"/>
    </source>
</evidence>
<dbReference type="Pfam" id="PF00121">
    <property type="entry name" value="TIM"/>
    <property type="match status" value="1"/>
</dbReference>
<dbReference type="InterPro" id="IPR035990">
    <property type="entry name" value="TIM_sf"/>
</dbReference>
<dbReference type="UniPathway" id="UPA00138"/>
<protein>
    <recommendedName>
        <fullName evidence="7 8">Triosephosphate isomerase</fullName>
        <shortName evidence="7">TIM</shortName>
        <shortName evidence="7">TPI</shortName>
        <ecNumber evidence="7 8">5.3.1.1</ecNumber>
    </recommendedName>
    <alternativeName>
        <fullName evidence="7">Triose-phosphate isomerase</fullName>
    </alternativeName>
</protein>
<comment type="catalytic activity">
    <reaction evidence="7 8">
        <text>D-glyceraldehyde 3-phosphate = dihydroxyacetone phosphate</text>
        <dbReference type="Rhea" id="RHEA:18585"/>
        <dbReference type="ChEBI" id="CHEBI:57642"/>
        <dbReference type="ChEBI" id="CHEBI:59776"/>
        <dbReference type="EC" id="5.3.1.1"/>
    </reaction>
</comment>
<dbReference type="GO" id="GO:0005829">
    <property type="term" value="C:cytosol"/>
    <property type="evidence" value="ECO:0007669"/>
    <property type="project" value="TreeGrafter"/>
</dbReference>
<comment type="subcellular location">
    <subcellularLocation>
        <location evidence="7 8">Cytoplasm</location>
    </subcellularLocation>
</comment>
<keyword evidence="5 7" id="KW-0324">Glycolysis</keyword>
<dbReference type="InterPro" id="IPR020861">
    <property type="entry name" value="Triosephosphate_isomerase_AS"/>
</dbReference>
<proteinExistence type="inferred from homology"/>
<dbReference type="AlphaFoldDB" id="A0A4Y9VQH0"/>
<feature type="binding site" evidence="7">
    <location>
        <begin position="11"/>
        <end position="13"/>
    </location>
    <ligand>
        <name>substrate</name>
    </ligand>
</feature>
<dbReference type="CDD" id="cd00311">
    <property type="entry name" value="TIM"/>
    <property type="match status" value="1"/>
</dbReference>
<evidence type="ECO:0000256" key="6">
    <source>
        <dbReference type="ARBA" id="ARBA00023235"/>
    </source>
</evidence>
<accession>A0A4Y9VQH0</accession>